<dbReference type="OrthoDB" id="5867527at2759"/>
<dbReference type="EMBL" id="CAIIXF020000012">
    <property type="protein sequence ID" value="CAH1801762.1"/>
    <property type="molecule type" value="Genomic_DNA"/>
</dbReference>
<evidence type="ECO:0000256" key="3">
    <source>
        <dbReference type="ARBA" id="ARBA00022475"/>
    </source>
</evidence>
<dbReference type="GO" id="GO:0005921">
    <property type="term" value="C:gap junction"/>
    <property type="evidence" value="ECO:0007669"/>
    <property type="project" value="UniProtKB-UniRule"/>
</dbReference>
<keyword evidence="3" id="KW-1003">Cell membrane</keyword>
<keyword evidence="7 9" id="KW-0472">Membrane</keyword>
<reference evidence="10" key="1">
    <citation type="submission" date="2022-03" db="EMBL/GenBank/DDBJ databases">
        <authorList>
            <person name="Martin C."/>
        </authorList>
    </citation>
    <scope>NUCLEOTIDE SEQUENCE</scope>
</reference>
<sequence length="394" mass="46456">MGNILYTFSRVNQLGSRNDDDFSDRLSHRYTTILLTVFSILVTGKQYTGDPIHCWCPAAFSDAQVNYANSLCWIKNTYYIPIGDLLPLEDEPRRSKEISYYQWVPIVLLGQACLFYLPCLVWRILNSRSGINVNNIVRTVSDSDHVNPDIRERTIKYLVRHMDRCFENQREYRTGWCIKVRQFIATKMCLLCGRRYGNFLIASYLLVKLLYFLNALGQLFLMNAFLKTEYMLYGYEVLRDLAKMDDWTASIRFPRVTLCDFKIRMFGHNVHRYTVQCVLPINLFNEKIYIFLWFWFVVIACSAFYTFMSTLMIAIAGNRIRYIKKYLKLMGRYDKETEKKVIGKFVNLYLKQDGVFVVRLLSKNTNDVFVSEIICGLWTFYKNYRRTGAEVAMV</sequence>
<evidence type="ECO:0000256" key="2">
    <source>
        <dbReference type="ARBA" id="ARBA00022448"/>
    </source>
</evidence>
<evidence type="ECO:0000256" key="9">
    <source>
        <dbReference type="RuleBase" id="RU010713"/>
    </source>
</evidence>
<dbReference type="GO" id="GO:0005886">
    <property type="term" value="C:plasma membrane"/>
    <property type="evidence" value="ECO:0007669"/>
    <property type="project" value="UniProtKB-SubCell"/>
</dbReference>
<dbReference type="GO" id="GO:0034220">
    <property type="term" value="P:monoatomic ion transmembrane transport"/>
    <property type="evidence" value="ECO:0007669"/>
    <property type="project" value="UniProtKB-KW"/>
</dbReference>
<keyword evidence="6 9" id="KW-0406">Ion transport</keyword>
<evidence type="ECO:0000256" key="6">
    <source>
        <dbReference type="ARBA" id="ARBA00023065"/>
    </source>
</evidence>
<dbReference type="AlphaFoldDB" id="A0A8J1TLM1"/>
<organism evidence="10 11">
    <name type="scientific">Owenia fusiformis</name>
    <name type="common">Polychaete worm</name>
    <dbReference type="NCBI Taxonomy" id="6347"/>
    <lineage>
        <taxon>Eukaryota</taxon>
        <taxon>Metazoa</taxon>
        <taxon>Spiralia</taxon>
        <taxon>Lophotrochozoa</taxon>
        <taxon>Annelida</taxon>
        <taxon>Polychaeta</taxon>
        <taxon>Sedentaria</taxon>
        <taxon>Canalipalpata</taxon>
        <taxon>Sabellida</taxon>
        <taxon>Oweniida</taxon>
        <taxon>Oweniidae</taxon>
        <taxon>Owenia</taxon>
    </lineage>
</organism>
<accession>A0A8J1TLM1</accession>
<feature type="transmembrane region" description="Helical" evidence="9">
    <location>
        <begin position="100"/>
        <end position="122"/>
    </location>
</feature>
<dbReference type="Pfam" id="PF00876">
    <property type="entry name" value="Innexin"/>
    <property type="match status" value="1"/>
</dbReference>
<name>A0A8J1TLM1_OWEFU</name>
<comment type="function">
    <text evidence="9">Structural component of the gap junctions.</text>
</comment>
<gene>
    <name evidence="9" type="primary">inx</name>
    <name evidence="10" type="ORF">OFUS_LOCUS25516</name>
</gene>
<dbReference type="PANTHER" id="PTHR11893">
    <property type="entry name" value="INNEXIN"/>
    <property type="match status" value="1"/>
</dbReference>
<feature type="transmembrane region" description="Helical" evidence="9">
    <location>
        <begin position="196"/>
        <end position="221"/>
    </location>
</feature>
<comment type="caution">
    <text evidence="10">The sequence shown here is derived from an EMBL/GenBank/DDBJ whole genome shotgun (WGS) entry which is preliminary data.</text>
</comment>
<dbReference type="PANTHER" id="PTHR11893:SF36">
    <property type="entry name" value="INNEXIN-5"/>
    <property type="match status" value="1"/>
</dbReference>
<evidence type="ECO:0000256" key="4">
    <source>
        <dbReference type="ARBA" id="ARBA00022692"/>
    </source>
</evidence>
<evidence type="ECO:0000313" key="11">
    <source>
        <dbReference type="Proteomes" id="UP000749559"/>
    </source>
</evidence>
<dbReference type="PROSITE" id="PS51013">
    <property type="entry name" value="PANNEXIN"/>
    <property type="match status" value="1"/>
</dbReference>
<keyword evidence="5 9" id="KW-1133">Transmembrane helix</keyword>
<evidence type="ECO:0000256" key="8">
    <source>
        <dbReference type="ARBA" id="ARBA00023303"/>
    </source>
</evidence>
<evidence type="ECO:0000313" key="10">
    <source>
        <dbReference type="EMBL" id="CAH1801762.1"/>
    </source>
</evidence>
<evidence type="ECO:0000256" key="7">
    <source>
        <dbReference type="ARBA" id="ARBA00023136"/>
    </source>
</evidence>
<dbReference type="InterPro" id="IPR000990">
    <property type="entry name" value="Innexin"/>
</dbReference>
<comment type="similarity">
    <text evidence="9">Belongs to the pannexin family.</text>
</comment>
<comment type="caution">
    <text evidence="9">Lacks conserved residue(s) required for the propagation of feature annotation.</text>
</comment>
<feature type="transmembrane region" description="Helical" evidence="9">
    <location>
        <begin position="288"/>
        <end position="316"/>
    </location>
</feature>
<keyword evidence="8 9" id="KW-0407">Ion channel</keyword>
<keyword evidence="4 9" id="KW-0812">Transmembrane</keyword>
<comment type="subcellular location">
    <subcellularLocation>
        <location evidence="1 9">Cell membrane</location>
        <topology evidence="1 9">Multi-pass membrane protein</topology>
    </subcellularLocation>
</comment>
<evidence type="ECO:0000256" key="1">
    <source>
        <dbReference type="ARBA" id="ARBA00004651"/>
    </source>
</evidence>
<evidence type="ECO:0000256" key="5">
    <source>
        <dbReference type="ARBA" id="ARBA00022989"/>
    </source>
</evidence>
<dbReference type="Proteomes" id="UP000749559">
    <property type="component" value="Unassembled WGS sequence"/>
</dbReference>
<keyword evidence="11" id="KW-1185">Reference proteome</keyword>
<proteinExistence type="inferred from homology"/>
<keyword evidence="2 9" id="KW-0813">Transport</keyword>
<dbReference type="PRINTS" id="PR01262">
    <property type="entry name" value="INNEXIN"/>
</dbReference>
<protein>
    <recommendedName>
        <fullName evidence="9">Innexin</fullName>
    </recommendedName>
</protein>